<dbReference type="Proteomes" id="UP000011519">
    <property type="component" value="Unassembled WGS sequence"/>
</dbReference>
<dbReference type="AlphaFoldDB" id="M0A3K5"/>
<evidence type="ECO:0000256" key="2">
    <source>
        <dbReference type="RuleBase" id="RU003657"/>
    </source>
</evidence>
<reference evidence="3 4" key="1">
    <citation type="journal article" date="2014" name="PLoS Genet.">
        <title>Phylogenetically driven sequencing of extremely halophilic archaea reveals strategies for static and dynamic osmo-response.</title>
        <authorList>
            <person name="Becker E.A."/>
            <person name="Seitzer P.M."/>
            <person name="Tritt A."/>
            <person name="Larsen D."/>
            <person name="Krusor M."/>
            <person name="Yao A.I."/>
            <person name="Wu D."/>
            <person name="Madern D."/>
            <person name="Eisen J.A."/>
            <person name="Darling A.E."/>
            <person name="Facciotti M.T."/>
        </authorList>
    </citation>
    <scope>NUCLEOTIDE SEQUENCE [LARGE SCALE GENOMIC DNA]</scope>
    <source>
        <strain evidence="3 4">JCM 10989</strain>
    </source>
</reference>
<gene>
    <name evidence="3" type="ORF">C483_06185</name>
</gene>
<dbReference type="PROSITE" id="PS51440">
    <property type="entry name" value="TIM_2"/>
    <property type="match status" value="1"/>
</dbReference>
<keyword evidence="4" id="KW-1185">Reference proteome</keyword>
<dbReference type="Gene3D" id="3.20.20.70">
    <property type="entry name" value="Aldolase class I"/>
    <property type="match status" value="1"/>
</dbReference>
<proteinExistence type="inferred from homology"/>
<dbReference type="NCBIfam" id="NF003302">
    <property type="entry name" value="PRK04302.1"/>
    <property type="match status" value="1"/>
</dbReference>
<comment type="caution">
    <text evidence="3">The sequence shown here is derived from an EMBL/GenBank/DDBJ whole genome shotgun (WGS) entry which is preliminary data.</text>
</comment>
<dbReference type="OrthoDB" id="9465at2157"/>
<dbReference type="InterPro" id="IPR006062">
    <property type="entry name" value="His_biosynth"/>
</dbReference>
<dbReference type="InterPro" id="IPR035990">
    <property type="entry name" value="TIM_sf"/>
</dbReference>
<dbReference type="PATRIC" id="fig|1227493.4.peg.1214"/>
<dbReference type="GO" id="GO:0004807">
    <property type="term" value="F:triose-phosphate isomerase activity"/>
    <property type="evidence" value="ECO:0007669"/>
    <property type="project" value="UniProtKB-EC"/>
</dbReference>
<dbReference type="EMBL" id="AOIM01000015">
    <property type="protein sequence ID" value="ELY92901.1"/>
    <property type="molecule type" value="Genomic_DNA"/>
</dbReference>
<evidence type="ECO:0000256" key="1">
    <source>
        <dbReference type="ARBA" id="ARBA00023235"/>
    </source>
</evidence>
<evidence type="ECO:0000313" key="3">
    <source>
        <dbReference type="EMBL" id="ELY92901.1"/>
    </source>
</evidence>
<dbReference type="SUPFAM" id="SSF51351">
    <property type="entry name" value="Triosephosphate isomerase (TIM)"/>
    <property type="match status" value="1"/>
</dbReference>
<evidence type="ECO:0000313" key="4">
    <source>
        <dbReference type="Proteomes" id="UP000011519"/>
    </source>
</evidence>
<protein>
    <submittedName>
        <fullName evidence="3">Triosephosphate isomerase</fullName>
        <ecNumber evidence="3">5.3.1.1</ecNumber>
    </submittedName>
</protein>
<dbReference type="GO" id="GO:0000105">
    <property type="term" value="P:L-histidine biosynthetic process"/>
    <property type="evidence" value="ECO:0007669"/>
    <property type="project" value="UniProtKB-KW"/>
</dbReference>
<dbReference type="InterPro" id="IPR013785">
    <property type="entry name" value="Aldolase_TIM"/>
</dbReference>
<dbReference type="STRING" id="1227493.C483_06185"/>
<sequence>MHELEYPFFLVNTKTSPEVVGDDLREFAATVERVAADTGHRFALAPQVPDIRLVASETTLPIVAQTAVRHEDASIGDVTCEAVAAAGADGVFVNHPENEDTLAAVGRLVERCDALGLESIVCVPDHQTAAAALAFDSAPDCLLFEQPADIASEGGMVRSNPDVLESFVEFVAAEAPETSVFVGGGIRTAEDVERAFDCGVDATGAASAALEAAESVDSAESANSTDSAEFEAWLRAVAAAMPSDGDSNT</sequence>
<dbReference type="EC" id="5.3.1.1" evidence="3"/>
<keyword evidence="1 3" id="KW-0413">Isomerase</keyword>
<keyword evidence="2" id="KW-0368">Histidine biosynthesis</keyword>
<keyword evidence="2" id="KW-0028">Amino-acid biosynthesis</keyword>
<dbReference type="RefSeq" id="WP_006652476.1">
    <property type="nucleotide sequence ID" value="NZ_AOIM01000015.1"/>
</dbReference>
<accession>M0A3K5</accession>
<name>M0A3K5_9EURY</name>
<dbReference type="Pfam" id="PF00977">
    <property type="entry name" value="His_biosynth"/>
    <property type="match status" value="1"/>
</dbReference>
<organism evidence="3 4">
    <name type="scientific">Natrialba hulunbeirensis JCM 10989</name>
    <dbReference type="NCBI Taxonomy" id="1227493"/>
    <lineage>
        <taxon>Archaea</taxon>
        <taxon>Methanobacteriati</taxon>
        <taxon>Methanobacteriota</taxon>
        <taxon>Stenosarchaea group</taxon>
        <taxon>Halobacteria</taxon>
        <taxon>Halobacteriales</taxon>
        <taxon>Natrialbaceae</taxon>
        <taxon>Natrialba</taxon>
    </lineage>
</organism>
<comment type="similarity">
    <text evidence="2">Belongs to the HisA/HisF family.</text>
</comment>
<dbReference type="Pfam" id="PF00121">
    <property type="entry name" value="TIM"/>
    <property type="match status" value="1"/>
</dbReference>
<dbReference type="InterPro" id="IPR000652">
    <property type="entry name" value="Triosephosphate_isomerase"/>
</dbReference>